<evidence type="ECO:0000313" key="1">
    <source>
        <dbReference type="EnsemblMetazoa" id="AARA006500-PA"/>
    </source>
</evidence>
<accession>A0A182HYX2</accession>
<reference evidence="1" key="1">
    <citation type="submission" date="2022-08" db="UniProtKB">
        <authorList>
            <consortium name="EnsemblMetazoa"/>
        </authorList>
    </citation>
    <scope>IDENTIFICATION</scope>
    <source>
        <strain evidence="1">Dongola</strain>
    </source>
</reference>
<proteinExistence type="predicted"/>
<sequence>MMIAVFCGSSKPSCLESYLRQLVEEANELISAGLQIGDKTLGFKVKAIIADLPARPFVKDVLVLENGIEQGKKITFDAVGAPLRTDEGFRRRECPDHHQLWRSLLEDFNKFDMVNNVPTERMHVNNLG</sequence>
<protein>
    <submittedName>
        <fullName evidence="1">Uncharacterized protein</fullName>
    </submittedName>
</protein>
<dbReference type="PANTHER" id="PTHR33053">
    <property type="entry name" value="PROTEIN, PUTATIVE-RELATED"/>
    <property type="match status" value="1"/>
</dbReference>
<organism evidence="1 2">
    <name type="scientific">Anopheles arabiensis</name>
    <name type="common">Mosquito</name>
    <dbReference type="NCBI Taxonomy" id="7173"/>
    <lineage>
        <taxon>Eukaryota</taxon>
        <taxon>Metazoa</taxon>
        <taxon>Ecdysozoa</taxon>
        <taxon>Arthropoda</taxon>
        <taxon>Hexapoda</taxon>
        <taxon>Insecta</taxon>
        <taxon>Pterygota</taxon>
        <taxon>Neoptera</taxon>
        <taxon>Endopterygota</taxon>
        <taxon>Diptera</taxon>
        <taxon>Nematocera</taxon>
        <taxon>Culicoidea</taxon>
        <taxon>Culicidae</taxon>
        <taxon>Anophelinae</taxon>
        <taxon>Anopheles</taxon>
    </lineage>
</organism>
<dbReference type="EnsemblMetazoa" id="AARA006500-RA">
    <property type="protein sequence ID" value="AARA006500-PA"/>
    <property type="gene ID" value="AARA006500"/>
</dbReference>
<dbReference type="AlphaFoldDB" id="A0A182HYX2"/>
<dbReference type="EMBL" id="APCN01008994">
    <property type="status" value="NOT_ANNOTATED_CDS"/>
    <property type="molecule type" value="Genomic_DNA"/>
</dbReference>
<dbReference type="PANTHER" id="PTHR33053:SF9">
    <property type="entry name" value="AGAP000105-PA"/>
    <property type="match status" value="1"/>
</dbReference>
<dbReference type="Proteomes" id="UP000075840">
    <property type="component" value="Unassembled WGS sequence"/>
</dbReference>
<evidence type="ECO:0000313" key="2">
    <source>
        <dbReference type="Proteomes" id="UP000075840"/>
    </source>
</evidence>
<name>A0A182HYX2_ANOAR</name>
<dbReference type="VEuPathDB" id="VectorBase:AARA006500"/>
<keyword evidence="2" id="KW-1185">Reference proteome</keyword>